<evidence type="ECO:0000313" key="2">
    <source>
        <dbReference type="EMBL" id="SFB76201.1"/>
    </source>
</evidence>
<dbReference type="InterPro" id="IPR041667">
    <property type="entry name" value="Cupin_8"/>
</dbReference>
<protein>
    <submittedName>
        <fullName evidence="2">Cupin-like domain-containing protein</fullName>
    </submittedName>
</protein>
<dbReference type="STRING" id="1164594.SAMN05216204_101291"/>
<dbReference type="RefSeq" id="WP_091870118.1">
    <property type="nucleotide sequence ID" value="NZ_FOLD01000001.1"/>
</dbReference>
<dbReference type="InterPro" id="IPR003347">
    <property type="entry name" value="JmjC_dom"/>
</dbReference>
<keyword evidence="3" id="KW-1185">Reference proteome</keyword>
<dbReference type="Pfam" id="PF13621">
    <property type="entry name" value="Cupin_8"/>
    <property type="match status" value="1"/>
</dbReference>
<sequence>MLPAPKEIRELTGLTPRDLGPGILESTEPLVLRGLLAHWPAVAAARASTGAADAYLRRFYRDATVTAMLGTPETGGRFFYNEDLSGFNFAPVRVRLDRVLSELERYRGAAKEPAIYVGSTTIDTCLPGFHDENTIDLGGRDALGSIWIGNRTRIAAHYDLPDNLACVVAGRRRFTLFPPQQVANLYIGPLDLTPAGQAISLVDFHDPDLERFPRFAQAMEHAQAAELEPGDALFIPSMWWHHIEALGEFNVLVNYWWRQSPDYMDTPMNALMHALMSVRDLPLEQRKAWQELFRHYVFEADEGTAAHIPEQARHSLGPLDGDAVRAIRAQLLKRMNR</sequence>
<accession>A0A1I1DMT2</accession>
<dbReference type="SMART" id="SM00558">
    <property type="entry name" value="JmjC"/>
    <property type="match status" value="1"/>
</dbReference>
<organism evidence="2 3">
    <name type="scientific">Massilia yuzhufengensis</name>
    <dbReference type="NCBI Taxonomy" id="1164594"/>
    <lineage>
        <taxon>Bacteria</taxon>
        <taxon>Pseudomonadati</taxon>
        <taxon>Pseudomonadota</taxon>
        <taxon>Betaproteobacteria</taxon>
        <taxon>Burkholderiales</taxon>
        <taxon>Oxalobacteraceae</taxon>
        <taxon>Telluria group</taxon>
        <taxon>Massilia</taxon>
    </lineage>
</organism>
<proteinExistence type="predicted"/>
<dbReference type="OrthoDB" id="479699at2"/>
<dbReference type="PROSITE" id="PS51184">
    <property type="entry name" value="JMJC"/>
    <property type="match status" value="1"/>
</dbReference>
<evidence type="ECO:0000313" key="3">
    <source>
        <dbReference type="Proteomes" id="UP000198639"/>
    </source>
</evidence>
<dbReference type="PANTHER" id="PTHR12461">
    <property type="entry name" value="HYPOXIA-INDUCIBLE FACTOR 1 ALPHA INHIBITOR-RELATED"/>
    <property type="match status" value="1"/>
</dbReference>
<evidence type="ECO:0000259" key="1">
    <source>
        <dbReference type="PROSITE" id="PS51184"/>
    </source>
</evidence>
<dbReference type="AlphaFoldDB" id="A0A1I1DMT2"/>
<feature type="domain" description="JmjC" evidence="1">
    <location>
        <begin position="79"/>
        <end position="272"/>
    </location>
</feature>
<dbReference type="SUPFAM" id="SSF51197">
    <property type="entry name" value="Clavaminate synthase-like"/>
    <property type="match status" value="1"/>
</dbReference>
<dbReference type="EMBL" id="FOLD01000001">
    <property type="protein sequence ID" value="SFB76201.1"/>
    <property type="molecule type" value="Genomic_DNA"/>
</dbReference>
<reference evidence="3" key="1">
    <citation type="submission" date="2016-10" db="EMBL/GenBank/DDBJ databases">
        <authorList>
            <person name="Varghese N."/>
            <person name="Submissions S."/>
        </authorList>
    </citation>
    <scope>NUCLEOTIDE SEQUENCE [LARGE SCALE GENOMIC DNA]</scope>
    <source>
        <strain evidence="3">CGMCC 1.12041</strain>
    </source>
</reference>
<dbReference type="Proteomes" id="UP000198639">
    <property type="component" value="Unassembled WGS sequence"/>
</dbReference>
<dbReference type="PANTHER" id="PTHR12461:SF105">
    <property type="entry name" value="HYPOXIA-INDUCIBLE FACTOR 1-ALPHA INHIBITOR"/>
    <property type="match status" value="1"/>
</dbReference>
<name>A0A1I1DMT2_9BURK</name>
<dbReference type="Gene3D" id="2.60.120.650">
    <property type="entry name" value="Cupin"/>
    <property type="match status" value="1"/>
</dbReference>
<gene>
    <name evidence="2" type="ORF">SAMN05216204_101291</name>
</gene>